<dbReference type="SUPFAM" id="SSF63817">
    <property type="entry name" value="Sortase"/>
    <property type="match status" value="1"/>
</dbReference>
<feature type="region of interest" description="Disordered" evidence="2">
    <location>
        <begin position="37"/>
        <end position="65"/>
    </location>
</feature>
<accession>A0A1F5P2F6</accession>
<sequence>MSIRKKLLLLILAAAVVWVALNFDYLRKNVAYELSGPPETQNPTSTQPEIPANPNPPPSNHPLPQGDLTVTSLGISVPVLYAERVDENHFQALLINGVVHYPGTAEIGQIGNPYIFGHSSDNAWSKGKYKTIFAVLPKIKIGAEIFISDRAGQQYTYKVIDARVVNKNDISVLSQDTGGRKILTLQTSYPVGTSLKRYVVVAELTE</sequence>
<dbReference type="Proteomes" id="UP000176339">
    <property type="component" value="Unassembled WGS sequence"/>
</dbReference>
<evidence type="ECO:0008006" key="5">
    <source>
        <dbReference type="Google" id="ProtNLM"/>
    </source>
</evidence>
<feature type="compositionally biased region" description="Polar residues" evidence="2">
    <location>
        <begin position="38"/>
        <end position="47"/>
    </location>
</feature>
<evidence type="ECO:0000313" key="4">
    <source>
        <dbReference type="Proteomes" id="UP000176339"/>
    </source>
</evidence>
<keyword evidence="1" id="KW-0378">Hydrolase</keyword>
<gene>
    <name evidence="3" type="ORF">A2846_01675</name>
</gene>
<proteinExistence type="predicted"/>
<protein>
    <recommendedName>
        <fullName evidence="5">Sortase</fullName>
    </recommendedName>
</protein>
<organism evidence="3 4">
    <name type="scientific">Candidatus Doudnabacteria bacterium RIFCSPHIGHO2_01_FULL_49_9</name>
    <dbReference type="NCBI Taxonomy" id="1817827"/>
    <lineage>
        <taxon>Bacteria</taxon>
        <taxon>Candidatus Doudnaibacteriota</taxon>
    </lineage>
</organism>
<name>A0A1F5P2F6_9BACT</name>
<dbReference type="GO" id="GO:0016787">
    <property type="term" value="F:hydrolase activity"/>
    <property type="evidence" value="ECO:0007669"/>
    <property type="project" value="UniProtKB-KW"/>
</dbReference>
<dbReference type="Gene3D" id="2.40.260.10">
    <property type="entry name" value="Sortase"/>
    <property type="match status" value="1"/>
</dbReference>
<dbReference type="InterPro" id="IPR005754">
    <property type="entry name" value="Sortase"/>
</dbReference>
<comment type="caution">
    <text evidence="3">The sequence shown here is derived from an EMBL/GenBank/DDBJ whole genome shotgun (WGS) entry which is preliminary data.</text>
</comment>
<dbReference type="EMBL" id="MFEN01000026">
    <property type="protein sequence ID" value="OGE84107.1"/>
    <property type="molecule type" value="Genomic_DNA"/>
</dbReference>
<evidence type="ECO:0000256" key="1">
    <source>
        <dbReference type="ARBA" id="ARBA00022801"/>
    </source>
</evidence>
<evidence type="ECO:0000313" key="3">
    <source>
        <dbReference type="EMBL" id="OGE84107.1"/>
    </source>
</evidence>
<dbReference type="InterPro" id="IPR023365">
    <property type="entry name" value="Sortase_dom-sf"/>
</dbReference>
<dbReference type="Pfam" id="PF04203">
    <property type="entry name" value="Sortase"/>
    <property type="match status" value="1"/>
</dbReference>
<feature type="compositionally biased region" description="Pro residues" evidence="2">
    <location>
        <begin position="51"/>
        <end position="61"/>
    </location>
</feature>
<dbReference type="AlphaFoldDB" id="A0A1F5P2F6"/>
<evidence type="ECO:0000256" key="2">
    <source>
        <dbReference type="SAM" id="MobiDB-lite"/>
    </source>
</evidence>
<reference evidence="3 4" key="1">
    <citation type="journal article" date="2016" name="Nat. Commun.">
        <title>Thousands of microbial genomes shed light on interconnected biogeochemical processes in an aquifer system.</title>
        <authorList>
            <person name="Anantharaman K."/>
            <person name="Brown C.T."/>
            <person name="Hug L.A."/>
            <person name="Sharon I."/>
            <person name="Castelle C.J."/>
            <person name="Probst A.J."/>
            <person name="Thomas B.C."/>
            <person name="Singh A."/>
            <person name="Wilkins M.J."/>
            <person name="Karaoz U."/>
            <person name="Brodie E.L."/>
            <person name="Williams K.H."/>
            <person name="Hubbard S.S."/>
            <person name="Banfield J.F."/>
        </authorList>
    </citation>
    <scope>NUCLEOTIDE SEQUENCE [LARGE SCALE GENOMIC DNA]</scope>
</reference>